<evidence type="ECO:0000313" key="3">
    <source>
        <dbReference type="EMBL" id="WYJ89105.1"/>
    </source>
</evidence>
<reference evidence="2" key="1">
    <citation type="submission" date="2017-05" db="EMBL/GenBank/DDBJ databases">
        <title>The Genome Sequence of Enterococcus sp. 9E7_DIV0242.</title>
        <authorList>
            <consortium name="The Broad Institute Genomics Platform"/>
            <consortium name="The Broad Institute Genomic Center for Infectious Diseases"/>
            <person name="Earl A."/>
            <person name="Manson A."/>
            <person name="Schwartman J."/>
            <person name="Gilmore M."/>
            <person name="Abouelleil A."/>
            <person name="Cao P."/>
            <person name="Chapman S."/>
            <person name="Cusick C."/>
            <person name="Shea T."/>
            <person name="Young S."/>
            <person name="Neafsey D."/>
            <person name="Nusbaum C."/>
            <person name="Birren B."/>
        </authorList>
    </citation>
    <scope>NUCLEOTIDE SEQUENCE [LARGE SCALE GENOMIC DNA]</scope>
    <source>
        <strain evidence="2">9E7_DIV0242</strain>
    </source>
</reference>
<dbReference type="InterPro" id="IPR000253">
    <property type="entry name" value="FHA_dom"/>
</dbReference>
<dbReference type="EMBL" id="NGMM01000001">
    <property type="protein sequence ID" value="OTP19040.1"/>
    <property type="molecule type" value="Genomic_DNA"/>
</dbReference>
<sequence length="175" mass="19885">MGGLIRCGNGHIFSSRRYGNICPYCNMHVKEDTSKKTADATDATFDEESEYMDELELIDPVVGWLVCIKGPQMGRDYRIMAEKNFIGRSDDMQIQILGDNRIARRNHAIVAYDPLKRSTLILPGDSQGLVYLNNEAVYTPVELNPYDVIQLGNSQFLFIPLCGEHFEWESLKSED</sequence>
<evidence type="ECO:0000259" key="1">
    <source>
        <dbReference type="PROSITE" id="PS50006"/>
    </source>
</evidence>
<dbReference type="OrthoDB" id="370565at2"/>
<dbReference type="AlphaFoldDB" id="A0A242KES1"/>
<dbReference type="Proteomes" id="UP000195141">
    <property type="component" value="Chromosome"/>
</dbReference>
<dbReference type="SUPFAM" id="SSF49879">
    <property type="entry name" value="SMAD/FHA domain"/>
    <property type="match status" value="1"/>
</dbReference>
<organism evidence="2">
    <name type="scientific">Candidatus Enterococcus clewellii</name>
    <dbReference type="NCBI Taxonomy" id="1834193"/>
    <lineage>
        <taxon>Bacteria</taxon>
        <taxon>Bacillati</taxon>
        <taxon>Bacillota</taxon>
        <taxon>Bacilli</taxon>
        <taxon>Lactobacillales</taxon>
        <taxon>Enterococcaceae</taxon>
        <taxon>Enterococcus</taxon>
    </lineage>
</organism>
<dbReference type="CDD" id="cd00060">
    <property type="entry name" value="FHA"/>
    <property type="match status" value="1"/>
</dbReference>
<evidence type="ECO:0000313" key="4">
    <source>
        <dbReference type="Proteomes" id="UP000195141"/>
    </source>
</evidence>
<dbReference type="EMBL" id="CP147247">
    <property type="protein sequence ID" value="WYJ89105.1"/>
    <property type="molecule type" value="Genomic_DNA"/>
</dbReference>
<keyword evidence="4" id="KW-1185">Reference proteome</keyword>
<proteinExistence type="predicted"/>
<dbReference type="Gene3D" id="2.60.200.20">
    <property type="match status" value="1"/>
</dbReference>
<dbReference type="InterPro" id="IPR008984">
    <property type="entry name" value="SMAD_FHA_dom_sf"/>
</dbReference>
<gene>
    <name evidence="3" type="ORF">A5888_000824</name>
    <name evidence="2" type="ORF">A5888_000854</name>
</gene>
<dbReference type="Pfam" id="PF00498">
    <property type="entry name" value="FHA"/>
    <property type="match status" value="1"/>
</dbReference>
<reference evidence="3" key="2">
    <citation type="submission" date="2017-05" db="EMBL/GenBank/DDBJ databases">
        <authorList>
            <consortium name="The Broad Institute Genomics Platform"/>
            <consortium name="The Broad Institute Genomic Center for Infectious Diseases"/>
            <person name="Earl A."/>
            <person name="Manson A."/>
            <person name="Schwartman J."/>
            <person name="Gilmore M."/>
            <person name="Abouelleil A."/>
            <person name="Cao P."/>
            <person name="Chapman S."/>
            <person name="Cusick C."/>
            <person name="Shea T."/>
            <person name="Young S."/>
            <person name="Neafsey D."/>
            <person name="Nusbaum C."/>
            <person name="Birren B."/>
        </authorList>
    </citation>
    <scope>NUCLEOTIDE SEQUENCE</scope>
    <source>
        <strain evidence="3">9E7_DIV0242</strain>
    </source>
</reference>
<name>A0A242KES1_9ENTE</name>
<protein>
    <recommendedName>
        <fullName evidence="1">FHA domain-containing protein</fullName>
    </recommendedName>
</protein>
<dbReference type="RefSeq" id="WP_086347951.1">
    <property type="nucleotide sequence ID" value="NZ_CP147247.1"/>
</dbReference>
<dbReference type="PROSITE" id="PS50006">
    <property type="entry name" value="FHA_DOMAIN"/>
    <property type="match status" value="1"/>
</dbReference>
<feature type="domain" description="FHA" evidence="1">
    <location>
        <begin position="84"/>
        <end position="137"/>
    </location>
</feature>
<reference evidence="3" key="3">
    <citation type="submission" date="2024-03" db="EMBL/GenBank/DDBJ databases">
        <title>The Genome Sequence of Enterococcus sp. DIV0242b.</title>
        <authorList>
            <consortium name="The Broad Institute Genomics Platform"/>
            <consortium name="The Broad Institute Microbial Omics Core"/>
            <consortium name="The Broad Institute Genomic Center for Infectious Diseases"/>
            <person name="Earl A."/>
            <person name="Manson A."/>
            <person name="Gilmore M."/>
            <person name="Schwartman J."/>
            <person name="Shea T."/>
            <person name="Abouelleil A."/>
            <person name="Cao P."/>
            <person name="Chapman S."/>
            <person name="Cusick C."/>
            <person name="Young S."/>
            <person name="Neafsey D."/>
            <person name="Nusbaum C."/>
            <person name="Birren B."/>
        </authorList>
    </citation>
    <scope>NUCLEOTIDE SEQUENCE</scope>
    <source>
        <strain evidence="3">9E7_DIV0242</strain>
    </source>
</reference>
<evidence type="ECO:0000313" key="2">
    <source>
        <dbReference type="EMBL" id="OTP19040.1"/>
    </source>
</evidence>
<accession>A0A242KES1</accession>